<keyword evidence="4" id="KW-0805">Transcription regulation</keyword>
<dbReference type="EMBL" id="JAAAID010003152">
    <property type="protein sequence ID" value="KAG0000306.1"/>
    <property type="molecule type" value="Genomic_DNA"/>
</dbReference>
<feature type="compositionally biased region" description="Basic and acidic residues" evidence="7">
    <location>
        <begin position="145"/>
        <end position="164"/>
    </location>
</feature>
<feature type="compositionally biased region" description="Polar residues" evidence="7">
    <location>
        <begin position="93"/>
        <end position="108"/>
    </location>
</feature>
<evidence type="ECO:0000259" key="8">
    <source>
        <dbReference type="PROSITE" id="PS50114"/>
    </source>
</evidence>
<dbReference type="SMART" id="SM00401">
    <property type="entry name" value="ZnF_GATA"/>
    <property type="match status" value="1"/>
</dbReference>
<dbReference type="AlphaFoldDB" id="A0A9P6MHC9"/>
<evidence type="ECO:0000313" key="10">
    <source>
        <dbReference type="Proteomes" id="UP000703661"/>
    </source>
</evidence>
<feature type="region of interest" description="Disordered" evidence="7">
    <location>
        <begin position="554"/>
        <end position="573"/>
    </location>
</feature>
<comment type="caution">
    <text evidence="9">The sequence shown here is derived from an EMBL/GenBank/DDBJ whole genome shotgun (WGS) entry which is preliminary data.</text>
</comment>
<evidence type="ECO:0000256" key="6">
    <source>
        <dbReference type="PROSITE-ProRule" id="PRU00094"/>
    </source>
</evidence>
<feature type="compositionally biased region" description="Polar residues" evidence="7">
    <location>
        <begin position="314"/>
        <end position="327"/>
    </location>
</feature>
<keyword evidence="5" id="KW-0804">Transcription</keyword>
<feature type="compositionally biased region" description="Low complexity" evidence="7">
    <location>
        <begin position="683"/>
        <end position="705"/>
    </location>
</feature>
<evidence type="ECO:0000256" key="2">
    <source>
        <dbReference type="ARBA" id="ARBA00022771"/>
    </source>
</evidence>
<feature type="compositionally biased region" description="Basic and acidic residues" evidence="7">
    <location>
        <begin position="62"/>
        <end position="92"/>
    </location>
</feature>
<feature type="compositionally biased region" description="Basic residues" evidence="7">
    <location>
        <begin position="624"/>
        <end position="633"/>
    </location>
</feature>
<keyword evidence="1" id="KW-0479">Metal-binding</keyword>
<dbReference type="PROSITE" id="PS00344">
    <property type="entry name" value="GATA_ZN_FINGER_1"/>
    <property type="match status" value="1"/>
</dbReference>
<dbReference type="InterPro" id="IPR000679">
    <property type="entry name" value="Znf_GATA"/>
</dbReference>
<feature type="region of interest" description="Disordered" evidence="7">
    <location>
        <begin position="670"/>
        <end position="737"/>
    </location>
</feature>
<dbReference type="Proteomes" id="UP000703661">
    <property type="component" value="Unassembled WGS sequence"/>
</dbReference>
<feature type="domain" description="GATA-type" evidence="8">
    <location>
        <begin position="631"/>
        <end position="666"/>
    </location>
</feature>
<feature type="compositionally biased region" description="Polar residues" evidence="7">
    <location>
        <begin position="126"/>
        <end position="144"/>
    </location>
</feature>
<keyword evidence="2 6" id="KW-0863">Zinc-finger</keyword>
<evidence type="ECO:0000256" key="1">
    <source>
        <dbReference type="ARBA" id="ARBA00022723"/>
    </source>
</evidence>
<sequence>MSKQFTGNSESFDSFEAPRQQRHALSDHNKHERLRHDGAATAPLDHAGKESRYAASELAPMEGERHTAFRQDNHSTVHRKDTRQQQQSDHDQGNNNSDRLPQYSQHAYSSFRPPSDLHFRPRANYQPPQVNSYEKPMSSGSQQSRIDRSNAHTRHHIESHDRGLTHMAIDTASSTPSSMHQHQPPLSSPVDPQSSAPARTPLESLSSSPTRSRHLSQPNISNTVARISDGATDDNSHLGFNDRPNPDVRSSSQPQLNADSAAHARRQLREALPLRLPVINSRNFPQNNISSSAPPSSNLHRLFESERVNQFYQRQEFNRSGNLTNDDGASDDEEGAPASGRTRRNSSRDLGDMRHKFGTDMPTTIDIKSAIEACDVLRRFAEHYQTFEDGAQELPDELDPDSHHRANLQAVRNLNSAMLTGIQPSDRTGVSAADDVESIAQDRDPRVSRDAAMTGGYDDDDEDDDGPAPRFGDGLPSNEMVHELARSAASLFQLAIRIKHWVGMPPEERELDEELNIIRGKRCLFMDGSMPLPTMEPFGPRADDRSMNQTLKGPRENDAPGTAGNQVFRPPVLNGLNQRAHGERRGEYSQFATPYGSYTSNASSQSCMTESSLIKSSDKSEHQKYRKRAKRNPPGRCLSCHTSDTPEWRRGPEGARTLCNACGLHYAKLTKRQQQQEQRRLQNQENGTSSNGPPSSSQPLLGNLSIRNPLIPNLTASMMGPPRLPLPPSAALPTRAS</sequence>
<feature type="compositionally biased region" description="Polar residues" evidence="7">
    <location>
        <begin position="599"/>
        <end position="615"/>
    </location>
</feature>
<feature type="region of interest" description="Disordered" evidence="7">
    <location>
        <begin position="599"/>
        <end position="652"/>
    </location>
</feature>
<evidence type="ECO:0000256" key="7">
    <source>
        <dbReference type="SAM" id="MobiDB-lite"/>
    </source>
</evidence>
<dbReference type="SUPFAM" id="SSF57716">
    <property type="entry name" value="Glucocorticoid receptor-like (DNA-binding domain)"/>
    <property type="match status" value="1"/>
</dbReference>
<feature type="compositionally biased region" description="Polar residues" evidence="7">
    <location>
        <begin position="248"/>
        <end position="258"/>
    </location>
</feature>
<dbReference type="InterPro" id="IPR013088">
    <property type="entry name" value="Znf_NHR/GATA"/>
</dbReference>
<dbReference type="GO" id="GO:0006355">
    <property type="term" value="P:regulation of DNA-templated transcription"/>
    <property type="evidence" value="ECO:0007669"/>
    <property type="project" value="InterPro"/>
</dbReference>
<keyword evidence="3" id="KW-0862">Zinc</keyword>
<feature type="compositionally biased region" description="Polar residues" evidence="7">
    <location>
        <begin position="1"/>
        <end position="12"/>
    </location>
</feature>
<dbReference type="PANTHER" id="PTHR47172">
    <property type="entry name" value="OS01G0976800 PROTEIN"/>
    <property type="match status" value="1"/>
</dbReference>
<reference evidence="9" key="1">
    <citation type="journal article" date="2020" name="Fungal Divers.">
        <title>Resolving the Mortierellaceae phylogeny through synthesis of multi-gene phylogenetics and phylogenomics.</title>
        <authorList>
            <person name="Vandepol N."/>
            <person name="Liber J."/>
            <person name="Desiro A."/>
            <person name="Na H."/>
            <person name="Kennedy M."/>
            <person name="Barry K."/>
            <person name="Grigoriev I.V."/>
            <person name="Miller A.N."/>
            <person name="O'Donnell K."/>
            <person name="Stajich J.E."/>
            <person name="Bonito G."/>
        </authorList>
    </citation>
    <scope>NUCLEOTIDE SEQUENCE</scope>
    <source>
        <strain evidence="9">NRRL 2769</strain>
    </source>
</reference>
<feature type="region of interest" description="Disordered" evidence="7">
    <location>
        <begin position="422"/>
        <end position="477"/>
    </location>
</feature>
<dbReference type="CDD" id="cd00202">
    <property type="entry name" value="ZnF_GATA"/>
    <property type="match status" value="1"/>
</dbReference>
<dbReference type="OrthoDB" id="2162994at2759"/>
<keyword evidence="10" id="KW-1185">Reference proteome</keyword>
<gene>
    <name evidence="9" type="ORF">BGZ80_006388</name>
</gene>
<dbReference type="GO" id="GO:0043565">
    <property type="term" value="F:sequence-specific DNA binding"/>
    <property type="evidence" value="ECO:0007669"/>
    <property type="project" value="InterPro"/>
</dbReference>
<feature type="compositionally biased region" description="Acidic residues" evidence="7">
    <location>
        <begin position="457"/>
        <end position="466"/>
    </location>
</feature>
<evidence type="ECO:0000256" key="3">
    <source>
        <dbReference type="ARBA" id="ARBA00022833"/>
    </source>
</evidence>
<evidence type="ECO:0000256" key="4">
    <source>
        <dbReference type="ARBA" id="ARBA00023015"/>
    </source>
</evidence>
<organism evidence="9 10">
    <name type="scientific">Entomortierella chlamydospora</name>
    <dbReference type="NCBI Taxonomy" id="101097"/>
    <lineage>
        <taxon>Eukaryota</taxon>
        <taxon>Fungi</taxon>
        <taxon>Fungi incertae sedis</taxon>
        <taxon>Mucoromycota</taxon>
        <taxon>Mortierellomycotina</taxon>
        <taxon>Mortierellomycetes</taxon>
        <taxon>Mortierellales</taxon>
        <taxon>Mortierellaceae</taxon>
        <taxon>Entomortierella</taxon>
    </lineage>
</organism>
<feature type="compositionally biased region" description="Basic and acidic residues" evidence="7">
    <location>
        <begin position="346"/>
        <end position="357"/>
    </location>
</feature>
<dbReference type="Gene3D" id="3.30.50.10">
    <property type="entry name" value="Erythroid Transcription Factor GATA-1, subunit A"/>
    <property type="match status" value="1"/>
</dbReference>
<feature type="region of interest" description="Disordered" evidence="7">
    <location>
        <begin position="1"/>
        <end position="265"/>
    </location>
</feature>
<dbReference type="PANTHER" id="PTHR47172:SF24">
    <property type="entry name" value="GATA ZINC FINGER DOMAIN-CONTAINING PROTEIN 14-RELATED"/>
    <property type="match status" value="1"/>
</dbReference>
<dbReference type="PROSITE" id="PS50114">
    <property type="entry name" value="GATA_ZN_FINGER_2"/>
    <property type="match status" value="1"/>
</dbReference>
<protein>
    <recommendedName>
        <fullName evidence="8">GATA-type domain-containing protein</fullName>
    </recommendedName>
</protein>
<dbReference type="GO" id="GO:0008270">
    <property type="term" value="F:zinc ion binding"/>
    <property type="evidence" value="ECO:0007669"/>
    <property type="project" value="UniProtKB-KW"/>
</dbReference>
<accession>A0A9P6MHC9</accession>
<feature type="compositionally biased region" description="Basic and acidic residues" evidence="7">
    <location>
        <begin position="440"/>
        <end position="449"/>
    </location>
</feature>
<proteinExistence type="predicted"/>
<name>A0A9P6MHC9_9FUNG</name>
<evidence type="ECO:0000256" key="5">
    <source>
        <dbReference type="ARBA" id="ARBA00023163"/>
    </source>
</evidence>
<evidence type="ECO:0000313" key="9">
    <source>
        <dbReference type="EMBL" id="KAG0000306.1"/>
    </source>
</evidence>
<feature type="region of interest" description="Disordered" evidence="7">
    <location>
        <begin position="314"/>
        <end position="357"/>
    </location>
</feature>
<feature type="compositionally biased region" description="Polar residues" evidence="7">
    <location>
        <begin position="171"/>
        <end position="225"/>
    </location>
</feature>
<feature type="compositionally biased region" description="Basic and acidic residues" evidence="7">
    <location>
        <begin position="24"/>
        <end position="38"/>
    </location>
</feature>
<dbReference type="Pfam" id="PF00320">
    <property type="entry name" value="GATA"/>
    <property type="match status" value="1"/>
</dbReference>